<dbReference type="AlphaFoldDB" id="A0A3M7A3K7"/>
<comment type="caution">
    <text evidence="6">The sequence shown here is derived from an EMBL/GenBank/DDBJ whole genome shotgun (WGS) entry which is preliminary data.</text>
</comment>
<feature type="repeat" description="WD" evidence="3">
    <location>
        <begin position="393"/>
        <end position="434"/>
    </location>
</feature>
<feature type="region of interest" description="Disordered" evidence="4">
    <location>
        <begin position="458"/>
        <end position="509"/>
    </location>
</feature>
<feature type="compositionally biased region" description="Gly residues" evidence="4">
    <location>
        <begin position="469"/>
        <end position="484"/>
    </location>
</feature>
<dbReference type="EMBL" id="QWIM01001734">
    <property type="protein sequence ID" value="RMY21880.1"/>
    <property type="molecule type" value="Genomic_DNA"/>
</dbReference>
<keyword evidence="1 3" id="KW-0853">WD repeat</keyword>
<dbReference type="PROSITE" id="PS00678">
    <property type="entry name" value="WD_REPEATS_1"/>
    <property type="match status" value="1"/>
</dbReference>
<dbReference type="Gene3D" id="2.130.10.10">
    <property type="entry name" value="YVTN repeat-like/Quinoprotein amine dehydrogenase"/>
    <property type="match status" value="3"/>
</dbReference>
<dbReference type="InterPro" id="IPR036322">
    <property type="entry name" value="WD40_repeat_dom_sf"/>
</dbReference>
<accession>A0A3M7A3K7</accession>
<dbReference type="VEuPathDB" id="FungiDB:BTJ68_11211"/>
<dbReference type="Pfam" id="PF08799">
    <property type="entry name" value="PRP4"/>
    <property type="match status" value="1"/>
</dbReference>
<dbReference type="GO" id="GO:0046540">
    <property type="term" value="C:U4/U6 x U5 tri-snRNP complex"/>
    <property type="evidence" value="ECO:0007669"/>
    <property type="project" value="TreeGrafter"/>
</dbReference>
<dbReference type="GO" id="GO:0017070">
    <property type="term" value="F:U6 snRNA binding"/>
    <property type="evidence" value="ECO:0007669"/>
    <property type="project" value="TreeGrafter"/>
</dbReference>
<feature type="domain" description="Pre-mRNA processing factor 4 (PRP4)-like" evidence="5">
    <location>
        <begin position="82"/>
        <end position="132"/>
    </location>
</feature>
<evidence type="ECO:0000313" key="6">
    <source>
        <dbReference type="EMBL" id="RMY21880.1"/>
    </source>
</evidence>
<feature type="repeat" description="WD" evidence="3">
    <location>
        <begin position="351"/>
        <end position="392"/>
    </location>
</feature>
<dbReference type="SMART" id="SM00500">
    <property type="entry name" value="SFM"/>
    <property type="match status" value="1"/>
</dbReference>
<dbReference type="SUPFAM" id="SSF158230">
    <property type="entry name" value="PRP4-like"/>
    <property type="match status" value="1"/>
</dbReference>
<evidence type="ECO:0000256" key="1">
    <source>
        <dbReference type="ARBA" id="ARBA00022574"/>
    </source>
</evidence>
<dbReference type="GO" id="GO:0030621">
    <property type="term" value="F:U4 snRNA binding"/>
    <property type="evidence" value="ECO:0007669"/>
    <property type="project" value="TreeGrafter"/>
</dbReference>
<dbReference type="InterPro" id="IPR014906">
    <property type="entry name" value="PRP4-like"/>
</dbReference>
<evidence type="ECO:0000313" key="7">
    <source>
        <dbReference type="Proteomes" id="UP000276864"/>
    </source>
</evidence>
<dbReference type="PANTHER" id="PTHR19846">
    <property type="entry name" value="WD40 REPEAT PROTEIN"/>
    <property type="match status" value="1"/>
</dbReference>
<feature type="compositionally biased region" description="Acidic residues" evidence="4">
    <location>
        <begin position="141"/>
        <end position="152"/>
    </location>
</feature>
<dbReference type="InterPro" id="IPR036285">
    <property type="entry name" value="PRP4-like_sf"/>
</dbReference>
<dbReference type="InterPro" id="IPR015943">
    <property type="entry name" value="WD40/YVTN_repeat-like_dom_sf"/>
</dbReference>
<dbReference type="GO" id="GO:0000398">
    <property type="term" value="P:mRNA splicing, via spliceosome"/>
    <property type="evidence" value="ECO:0007669"/>
    <property type="project" value="TreeGrafter"/>
</dbReference>
<protein>
    <recommendedName>
        <fullName evidence="5">Pre-mRNA processing factor 4 (PRP4)-like domain-containing protein</fullName>
    </recommendedName>
</protein>
<feature type="repeat" description="WD" evidence="3">
    <location>
        <begin position="309"/>
        <end position="350"/>
    </location>
</feature>
<name>A0A3M7A3K7_HORWE</name>
<dbReference type="InterPro" id="IPR019775">
    <property type="entry name" value="WD40_repeat_CS"/>
</dbReference>
<reference evidence="6 7" key="1">
    <citation type="journal article" date="2018" name="BMC Genomics">
        <title>Genomic evidence for intraspecific hybridization in a clonal and extremely halotolerant yeast.</title>
        <authorList>
            <person name="Gostincar C."/>
            <person name="Stajich J.E."/>
            <person name="Zupancic J."/>
            <person name="Zalar P."/>
            <person name="Gunde-Cimerman N."/>
        </authorList>
    </citation>
    <scope>NUCLEOTIDE SEQUENCE [LARGE SCALE GENOMIC DNA]</scope>
    <source>
        <strain evidence="6 7">EXF-6651</strain>
    </source>
</reference>
<dbReference type="CDD" id="cd00200">
    <property type="entry name" value="WD40"/>
    <property type="match status" value="1"/>
</dbReference>
<evidence type="ECO:0000256" key="3">
    <source>
        <dbReference type="PROSITE-ProRule" id="PRU00221"/>
    </source>
</evidence>
<evidence type="ECO:0000259" key="5">
    <source>
        <dbReference type="SMART" id="SM00500"/>
    </source>
</evidence>
<proteinExistence type="predicted"/>
<dbReference type="SUPFAM" id="SSF50978">
    <property type="entry name" value="WD40 repeat-like"/>
    <property type="match status" value="1"/>
</dbReference>
<dbReference type="Pfam" id="PF00400">
    <property type="entry name" value="WD40"/>
    <property type="match status" value="4"/>
</dbReference>
<dbReference type="PROSITE" id="PS50294">
    <property type="entry name" value="WD_REPEATS_REGION"/>
    <property type="match status" value="4"/>
</dbReference>
<sequence length="577" mass="62626">MSMHPARQAYVEEEQSGSRWLERMTDLLRGRKMQVSTLAAFVTTSHDYNIPSQSAGVPSQQASSVLNDFARKRKAAALAVPTDDKRVRTELRARGEPITLFGERAEDRRERLRGILLSEQEATTGADEDEVMRDATHDTAGDEEGEDEEEGEFYTEGSQALLQARKDIARYSLPRAKQRIAHQRIESGIPVATHVRHRKAIQDRLKGYELFGSQIASERPLSMVRFAPNGELIACGDWGGSLKLLSIPNLENEKVLRGHRQMIGGTSWVPGATLPETTISPDSVNLASSGGEGDIHLWSLNQDTPLATLSGHTGRVCRTDIHPSAAYLASASYDYTWRLWDLATTTELLLQEGHSKEVFNVSFNGDGSLLASAGLDSIGRIWDLRTGRTVMLLEGHVAPIHALDWGVDGTRVMTGAADGFAKCWDLRAVRETASLGAHRGGVSDIRWFKGWGDGPLSGRMPEMVRKGDGGGGEAVEMGDNGGADGNPHPDETSEGPTGSNTPDLVPQPKKAGTFVVTTGFDKTVNIFSADDWALCKSLTGHDGTVLAADVAADSRWVASCGRDRTVKLWGRDDGMGI</sequence>
<organism evidence="6 7">
    <name type="scientific">Hortaea werneckii</name>
    <name type="common">Black yeast</name>
    <name type="synonym">Cladosporium werneckii</name>
    <dbReference type="NCBI Taxonomy" id="91943"/>
    <lineage>
        <taxon>Eukaryota</taxon>
        <taxon>Fungi</taxon>
        <taxon>Dikarya</taxon>
        <taxon>Ascomycota</taxon>
        <taxon>Pezizomycotina</taxon>
        <taxon>Dothideomycetes</taxon>
        <taxon>Dothideomycetidae</taxon>
        <taxon>Mycosphaerellales</taxon>
        <taxon>Teratosphaeriaceae</taxon>
        <taxon>Hortaea</taxon>
    </lineage>
</organism>
<dbReference type="PANTHER" id="PTHR19846:SF0">
    <property type="entry name" value="PRE-MRNA PROCESSING FACTOR 4"/>
    <property type="match status" value="1"/>
</dbReference>
<dbReference type="PROSITE" id="PS50082">
    <property type="entry name" value="WD_REPEATS_2"/>
    <property type="match status" value="4"/>
</dbReference>
<dbReference type="InterPro" id="IPR001680">
    <property type="entry name" value="WD40_rpt"/>
</dbReference>
<dbReference type="Gene3D" id="4.10.280.110">
    <property type="entry name" value="Pre-mRNA processing factor 4 domain"/>
    <property type="match status" value="1"/>
</dbReference>
<feature type="repeat" description="WD" evidence="3">
    <location>
        <begin position="538"/>
        <end position="577"/>
    </location>
</feature>
<gene>
    <name evidence="6" type="ORF">D0866_12112</name>
</gene>
<evidence type="ECO:0000256" key="2">
    <source>
        <dbReference type="ARBA" id="ARBA00022737"/>
    </source>
</evidence>
<keyword evidence="2" id="KW-0677">Repeat</keyword>
<evidence type="ECO:0000256" key="4">
    <source>
        <dbReference type="SAM" id="MobiDB-lite"/>
    </source>
</evidence>
<dbReference type="SMART" id="SM00320">
    <property type="entry name" value="WD40"/>
    <property type="match status" value="7"/>
</dbReference>
<feature type="region of interest" description="Disordered" evidence="4">
    <location>
        <begin position="120"/>
        <end position="152"/>
    </location>
</feature>
<dbReference type="Proteomes" id="UP000276864">
    <property type="component" value="Unassembled WGS sequence"/>
</dbReference>